<evidence type="ECO:0000256" key="1">
    <source>
        <dbReference type="ARBA" id="ARBA00004141"/>
    </source>
</evidence>
<dbReference type="PANTHER" id="PTHR21421">
    <property type="entry name" value="GUSTATORY RECEPTOR"/>
    <property type="match status" value="1"/>
</dbReference>
<evidence type="ECO:0000256" key="5">
    <source>
        <dbReference type="ARBA" id="ARBA00023170"/>
    </source>
</evidence>
<dbReference type="GO" id="GO:0016020">
    <property type="term" value="C:membrane"/>
    <property type="evidence" value="ECO:0007669"/>
    <property type="project" value="UniProtKB-SubCell"/>
</dbReference>
<evidence type="ECO:0000313" key="7">
    <source>
        <dbReference type="EMBL" id="KAK8759574.1"/>
    </source>
</evidence>
<keyword evidence="4 6" id="KW-0472">Membrane</keyword>
<keyword evidence="8" id="KW-1185">Reference proteome</keyword>
<dbReference type="GO" id="GO:0051606">
    <property type="term" value="P:detection of stimulus"/>
    <property type="evidence" value="ECO:0007669"/>
    <property type="project" value="UniProtKB-ARBA"/>
</dbReference>
<evidence type="ECO:0000256" key="2">
    <source>
        <dbReference type="ARBA" id="ARBA00022692"/>
    </source>
</evidence>
<dbReference type="EMBL" id="JARKHS020032890">
    <property type="protein sequence ID" value="KAK8759574.1"/>
    <property type="molecule type" value="Genomic_DNA"/>
</dbReference>
<keyword evidence="5" id="KW-0675">Receptor</keyword>
<gene>
    <name evidence="7" type="ORF">V5799_002794</name>
</gene>
<name>A0AAQ4DAT4_AMBAM</name>
<dbReference type="GO" id="GO:0038023">
    <property type="term" value="F:signaling receptor activity"/>
    <property type="evidence" value="ECO:0007669"/>
    <property type="project" value="UniProtKB-ARBA"/>
</dbReference>
<evidence type="ECO:0008006" key="9">
    <source>
        <dbReference type="Google" id="ProtNLM"/>
    </source>
</evidence>
<comment type="caution">
    <text evidence="7">The sequence shown here is derived from an EMBL/GenBank/DDBJ whole genome shotgun (WGS) entry which is preliminary data.</text>
</comment>
<feature type="transmembrane region" description="Helical" evidence="6">
    <location>
        <begin position="294"/>
        <end position="317"/>
    </location>
</feature>
<accession>A0AAQ4DAT4</accession>
<sequence length="441" mass="47751">MTSAFLSHIGTPPPRKSEMVSSAVLDLSESPLRDDSGSAKSYAWVLSLFREPLFILRLYGLPFSGLSLNQTSFVFPALCAAYSVHCAASLLLVSKRGTDAMTAVLPDASDLCRAVVSFLTAAHASRNGAKVLALVRQSAAAMLGRRFTSVAQCVKPTEWSALRRTVLASSSFALVSWAVFVGLRVSTLRSRGLREYCDTYLYGFAPSSDNRGPGSYVLPVLDALLYGVVLSLPRWSIALHVSLCHFLGALGNQLATSMRLSSEKRDRQLDVAEVRELRLRHAALCRAIGRCDDLYGWLLFFWCGDAVICFVFGVPWIMARADVDDPTGYAAASVDVTLGVLLLVALFVAASEPGRLAKDSLTPHVLRLSCCQSVHAAGATGKENDVALNQELLLLATAVRAARVEMTGWNCFDVHRGTTITVLSMLATYAVIVYQMLHHIG</sequence>
<dbReference type="PANTHER" id="PTHR21421:SF29">
    <property type="entry name" value="GUSTATORY RECEPTOR 5A FOR TREHALOSE-RELATED"/>
    <property type="match status" value="1"/>
</dbReference>
<comment type="subcellular location">
    <subcellularLocation>
        <location evidence="1">Membrane</location>
        <topology evidence="1">Multi-pass membrane protein</topology>
    </subcellularLocation>
</comment>
<evidence type="ECO:0000256" key="4">
    <source>
        <dbReference type="ARBA" id="ARBA00023136"/>
    </source>
</evidence>
<dbReference type="Proteomes" id="UP001321473">
    <property type="component" value="Unassembled WGS sequence"/>
</dbReference>
<organism evidence="7 8">
    <name type="scientific">Amblyomma americanum</name>
    <name type="common">Lone star tick</name>
    <dbReference type="NCBI Taxonomy" id="6943"/>
    <lineage>
        <taxon>Eukaryota</taxon>
        <taxon>Metazoa</taxon>
        <taxon>Ecdysozoa</taxon>
        <taxon>Arthropoda</taxon>
        <taxon>Chelicerata</taxon>
        <taxon>Arachnida</taxon>
        <taxon>Acari</taxon>
        <taxon>Parasitiformes</taxon>
        <taxon>Ixodida</taxon>
        <taxon>Ixodoidea</taxon>
        <taxon>Ixodidae</taxon>
        <taxon>Amblyomminae</taxon>
        <taxon>Amblyomma</taxon>
    </lineage>
</organism>
<evidence type="ECO:0000313" key="8">
    <source>
        <dbReference type="Proteomes" id="UP001321473"/>
    </source>
</evidence>
<keyword evidence="2 6" id="KW-0812">Transmembrane</keyword>
<dbReference type="AlphaFoldDB" id="A0AAQ4DAT4"/>
<feature type="transmembrane region" description="Helical" evidence="6">
    <location>
        <begin position="73"/>
        <end position="93"/>
    </location>
</feature>
<feature type="transmembrane region" description="Helical" evidence="6">
    <location>
        <begin position="329"/>
        <end position="350"/>
    </location>
</feature>
<dbReference type="GO" id="GO:0007606">
    <property type="term" value="P:sensory perception of chemical stimulus"/>
    <property type="evidence" value="ECO:0007669"/>
    <property type="project" value="TreeGrafter"/>
</dbReference>
<keyword evidence="3 6" id="KW-1133">Transmembrane helix</keyword>
<protein>
    <recommendedName>
        <fullName evidence="9">Gustatory receptor</fullName>
    </recommendedName>
</protein>
<reference evidence="7 8" key="1">
    <citation type="journal article" date="2023" name="Arcadia Sci">
        <title>De novo assembly of a long-read Amblyomma americanum tick genome.</title>
        <authorList>
            <person name="Chou S."/>
            <person name="Poskanzer K.E."/>
            <person name="Rollins M."/>
            <person name="Thuy-Boun P.S."/>
        </authorList>
    </citation>
    <scope>NUCLEOTIDE SEQUENCE [LARGE SCALE GENOMIC DNA]</scope>
    <source>
        <strain evidence="7">F_SG_1</strain>
        <tissue evidence="7">Salivary glands</tissue>
    </source>
</reference>
<evidence type="ECO:0000256" key="6">
    <source>
        <dbReference type="SAM" id="Phobius"/>
    </source>
</evidence>
<evidence type="ECO:0000256" key="3">
    <source>
        <dbReference type="ARBA" id="ARBA00022989"/>
    </source>
</evidence>
<proteinExistence type="predicted"/>